<sequence>MVTVSAVLLTAGLVGFFLADPLRVPEEVLEVLDKRASVISMFVGIAGLLVAGAALLAQLRRSPPGGPASGDGARAIPGRDANGAGAIAGRSPDSPAAVAAPAAFPALRPRLPAVASVSAAGTIGLPRLPSPVFTGRREQLRLLERAGAGTIGQGGPRQSGARQSGAGQSGAAQGVVAQVVVGLGGVGKSELVLHHAHRHREDYRLVWWIDAESPESIQAGLAGLCRALCAATASAAAVQAPAEEAAAWALTWLASCGSWLLVFDNVEDAGHLHPILGRLRAGHVLVTSRRDIGWEELGPVLRLAPLSRGDAVRLLLRTAGPAASADRAAAGELAAELGELPLALKQAGAYIAATPGMDAARYLRLLRTTPQRALAAGSPRRGDEVVARTWAVTEARVERANPLATRLLRLMACYAPDHLPCDVLYGLPDADEAAVAEALGMLASYSMISRSPDGLRVGVHRLVQAVVLADLPEHERAAARETAARLLRDALPPDPQHPGSWAAYAGLLPHARAVLAPDSPGMGAVLDYLRASGGHRTARTLQERRCAVLLGALGPEHPDALTARADLAYFTGESGDAVAARDGFAELVPAYERILGPDHPETLVAGAALARFTGEAGDARTAVERYTALVPAYGRVLGPGHPETLRTRANLARFTGTSGDADAARDGFAELVPAYERILGPDHPDTLRARAGLARWTGAAGDPAAARDRYAELVPVHERTLGSEHPDTLRARAELGYWTGVAGDPAAARDHFAALVPVRERVLGPEHPDTLRARANLARWTGVAGDPAAARDHFAALVPVRERVLGPEHPDTLRARAGLARWSGEAGGVADPPV</sequence>
<evidence type="ECO:0000256" key="1">
    <source>
        <dbReference type="SAM" id="MobiDB-lite"/>
    </source>
</evidence>
<protein>
    <submittedName>
        <fullName evidence="4">ATP-binding protein</fullName>
    </submittedName>
</protein>
<feature type="region of interest" description="Disordered" evidence="1">
    <location>
        <begin position="148"/>
        <end position="167"/>
    </location>
</feature>
<accession>A0A8J3SHA1</accession>
<dbReference type="InterPro" id="IPR011990">
    <property type="entry name" value="TPR-like_helical_dom_sf"/>
</dbReference>
<feature type="domain" description="DUF7779" evidence="3">
    <location>
        <begin position="397"/>
        <end position="475"/>
    </location>
</feature>
<proteinExistence type="predicted"/>
<dbReference type="Pfam" id="PF25000">
    <property type="entry name" value="DUF7779"/>
    <property type="match status" value="1"/>
</dbReference>
<feature type="region of interest" description="Disordered" evidence="1">
    <location>
        <begin position="63"/>
        <end position="90"/>
    </location>
</feature>
<dbReference type="SUPFAM" id="SSF52540">
    <property type="entry name" value="P-loop containing nucleoside triphosphate hydrolases"/>
    <property type="match status" value="1"/>
</dbReference>
<feature type="compositionally biased region" description="Low complexity" evidence="1">
    <location>
        <begin position="158"/>
        <end position="167"/>
    </location>
</feature>
<keyword evidence="4" id="KW-0547">Nucleotide-binding</keyword>
<dbReference type="InterPro" id="IPR027417">
    <property type="entry name" value="P-loop_NTPase"/>
</dbReference>
<dbReference type="Gene3D" id="1.25.40.10">
    <property type="entry name" value="Tetratricopeptide repeat domain"/>
    <property type="match status" value="2"/>
</dbReference>
<evidence type="ECO:0000256" key="2">
    <source>
        <dbReference type="SAM" id="Phobius"/>
    </source>
</evidence>
<gene>
    <name evidence="4" type="ORF">Psi01_49420</name>
</gene>
<evidence type="ECO:0000259" key="3">
    <source>
        <dbReference type="Pfam" id="PF25000"/>
    </source>
</evidence>
<keyword evidence="2" id="KW-0472">Membrane</keyword>
<dbReference type="InterPro" id="IPR056681">
    <property type="entry name" value="DUF7779"/>
</dbReference>
<feature type="transmembrane region" description="Helical" evidence="2">
    <location>
        <begin position="35"/>
        <end position="57"/>
    </location>
</feature>
<dbReference type="PANTHER" id="PTHR46082">
    <property type="entry name" value="ATP/GTP-BINDING PROTEIN-RELATED"/>
    <property type="match status" value="1"/>
</dbReference>
<evidence type="ECO:0000313" key="5">
    <source>
        <dbReference type="Proteomes" id="UP000619788"/>
    </source>
</evidence>
<dbReference type="GO" id="GO:0005524">
    <property type="term" value="F:ATP binding"/>
    <property type="evidence" value="ECO:0007669"/>
    <property type="project" value="UniProtKB-KW"/>
</dbReference>
<dbReference type="SUPFAM" id="SSF48452">
    <property type="entry name" value="TPR-like"/>
    <property type="match status" value="2"/>
</dbReference>
<dbReference type="InterPro" id="IPR053137">
    <property type="entry name" value="NLR-like"/>
</dbReference>
<dbReference type="PANTHER" id="PTHR46082:SF6">
    <property type="entry name" value="AAA+ ATPASE DOMAIN-CONTAINING PROTEIN-RELATED"/>
    <property type="match status" value="1"/>
</dbReference>
<reference evidence="4 5" key="1">
    <citation type="submission" date="2021-01" db="EMBL/GenBank/DDBJ databases">
        <title>Whole genome shotgun sequence of Planobispora siamensis NBRC 107568.</title>
        <authorList>
            <person name="Komaki H."/>
            <person name="Tamura T."/>
        </authorList>
    </citation>
    <scope>NUCLEOTIDE SEQUENCE [LARGE SCALE GENOMIC DNA]</scope>
    <source>
        <strain evidence="4 5">NBRC 107568</strain>
    </source>
</reference>
<name>A0A8J3SHA1_9ACTN</name>
<dbReference type="Proteomes" id="UP000619788">
    <property type="component" value="Unassembled WGS sequence"/>
</dbReference>
<dbReference type="AlphaFoldDB" id="A0A8J3SHA1"/>
<comment type="caution">
    <text evidence="4">The sequence shown here is derived from an EMBL/GenBank/DDBJ whole genome shotgun (WGS) entry which is preliminary data.</text>
</comment>
<keyword evidence="5" id="KW-1185">Reference proteome</keyword>
<dbReference type="Pfam" id="PF13424">
    <property type="entry name" value="TPR_12"/>
    <property type="match status" value="2"/>
</dbReference>
<dbReference type="EMBL" id="BOOJ01000040">
    <property type="protein sequence ID" value="GIH94312.1"/>
    <property type="molecule type" value="Genomic_DNA"/>
</dbReference>
<keyword evidence="2" id="KW-0812">Transmembrane</keyword>
<organism evidence="4 5">
    <name type="scientific">Planobispora siamensis</name>
    <dbReference type="NCBI Taxonomy" id="936338"/>
    <lineage>
        <taxon>Bacteria</taxon>
        <taxon>Bacillati</taxon>
        <taxon>Actinomycetota</taxon>
        <taxon>Actinomycetes</taxon>
        <taxon>Streptosporangiales</taxon>
        <taxon>Streptosporangiaceae</taxon>
        <taxon>Planobispora</taxon>
    </lineage>
</organism>
<keyword evidence="2" id="KW-1133">Transmembrane helix</keyword>
<evidence type="ECO:0000313" key="4">
    <source>
        <dbReference type="EMBL" id="GIH94312.1"/>
    </source>
</evidence>
<dbReference type="Gene3D" id="3.40.50.300">
    <property type="entry name" value="P-loop containing nucleotide triphosphate hydrolases"/>
    <property type="match status" value="1"/>
</dbReference>
<keyword evidence="4" id="KW-0067">ATP-binding</keyword>